<dbReference type="AlphaFoldDB" id="A0A9W9KMB2"/>
<organism evidence="8 9">
    <name type="scientific">Penicillium argentinense</name>
    <dbReference type="NCBI Taxonomy" id="1131581"/>
    <lineage>
        <taxon>Eukaryota</taxon>
        <taxon>Fungi</taxon>
        <taxon>Dikarya</taxon>
        <taxon>Ascomycota</taxon>
        <taxon>Pezizomycotina</taxon>
        <taxon>Eurotiomycetes</taxon>
        <taxon>Eurotiomycetidae</taxon>
        <taxon>Eurotiales</taxon>
        <taxon>Aspergillaceae</taxon>
        <taxon>Penicillium</taxon>
    </lineage>
</organism>
<evidence type="ECO:0000256" key="4">
    <source>
        <dbReference type="ARBA" id="ARBA00023163"/>
    </source>
</evidence>
<comment type="subcellular location">
    <subcellularLocation>
        <location evidence="1">Nucleus</location>
    </subcellularLocation>
</comment>
<dbReference type="Pfam" id="PF04082">
    <property type="entry name" value="Fungal_trans"/>
    <property type="match status" value="1"/>
</dbReference>
<dbReference type="CDD" id="cd12148">
    <property type="entry name" value="fungal_TF_MHR"/>
    <property type="match status" value="1"/>
</dbReference>
<dbReference type="RefSeq" id="XP_056478772.1">
    <property type="nucleotide sequence ID" value="XM_056613731.1"/>
</dbReference>
<reference evidence="8" key="1">
    <citation type="submission" date="2022-11" db="EMBL/GenBank/DDBJ databases">
        <authorList>
            <person name="Petersen C."/>
        </authorList>
    </citation>
    <scope>NUCLEOTIDE SEQUENCE</scope>
    <source>
        <strain evidence="8">IBT 30761</strain>
    </source>
</reference>
<comment type="caution">
    <text evidence="8">The sequence shown here is derived from an EMBL/GenBank/DDBJ whole genome shotgun (WGS) entry which is preliminary data.</text>
</comment>
<evidence type="ECO:0000256" key="6">
    <source>
        <dbReference type="SAM" id="MobiDB-lite"/>
    </source>
</evidence>
<dbReference type="Proteomes" id="UP001149074">
    <property type="component" value="Unassembled WGS sequence"/>
</dbReference>
<evidence type="ECO:0000313" key="9">
    <source>
        <dbReference type="Proteomes" id="UP001149074"/>
    </source>
</evidence>
<evidence type="ECO:0000259" key="7">
    <source>
        <dbReference type="SMART" id="SM00906"/>
    </source>
</evidence>
<evidence type="ECO:0000256" key="2">
    <source>
        <dbReference type="ARBA" id="ARBA00022723"/>
    </source>
</evidence>
<feature type="domain" description="Xylanolytic transcriptional activator regulatory" evidence="7">
    <location>
        <begin position="285"/>
        <end position="358"/>
    </location>
</feature>
<evidence type="ECO:0000256" key="5">
    <source>
        <dbReference type="ARBA" id="ARBA00023242"/>
    </source>
</evidence>
<feature type="compositionally biased region" description="Polar residues" evidence="6">
    <location>
        <begin position="43"/>
        <end position="53"/>
    </location>
</feature>
<gene>
    <name evidence="8" type="ORF">N7532_001237</name>
</gene>
<dbReference type="PANTHER" id="PTHR31001">
    <property type="entry name" value="UNCHARACTERIZED TRANSCRIPTIONAL REGULATORY PROTEIN"/>
    <property type="match status" value="1"/>
</dbReference>
<sequence length="631" mass="71612">MTKKPKKADLSSRLSFLERQVDKLSASNALFVASKPDQERLVAQQSPGSSRNLESPPRRPHFLDSRRCNAEMETETHNEELGATSSPSATNTLTRQFGQLFVDRNSGQSQELNDLFESAPSPNPSLSSDEHPSSPTLTPSFDSNSLFIFGYYAQAHSLRSYHPTPTCAYALLGIFEQNIAPLVQIVHKPVLRSLIHTACMDPEQLDRGSEALTFAIYFAAVSSITREQCLTYFSEDHAALVQRYRFAVEQTLSRAGFLHTQKLIVLQAAVLFLTCACHPKNGKFVWTMIGLITRLGLGLGLHRDGSQFGLSPFETEMRRRLWWYIYLLDIQASEYQATSPQIRESDCDTKLPLNLNDSDWSSELEVPPQERTGFTEMTLTLVRCQILMAHCRLMQMKNSTGDDHAILFKNRKLAIDELRKRLDLHYLQYCDVQIPIQWVVATIARVAVSRLWLISHFSLLNSPGFDSNLLPDQCDILVRTAIEVLEFAYLMETHLNTKQWSWLFQGHAQWQSFAFVLSELCARPTSPLSDRAWAAVMKVFERWKQPDYQKEGLVMRILERLMNRAASIRDQLQAPALTSQLESNPPSSNNVDLPPNLEDDYLTSVALEKTSGLDIFRDVLSNMDLSQWGLK</sequence>
<keyword evidence="2" id="KW-0479">Metal-binding</keyword>
<name>A0A9W9KMB2_9EURO</name>
<dbReference type="SMART" id="SM00906">
    <property type="entry name" value="Fungal_trans"/>
    <property type="match status" value="1"/>
</dbReference>
<dbReference type="GO" id="GO:0003677">
    <property type="term" value="F:DNA binding"/>
    <property type="evidence" value="ECO:0007669"/>
    <property type="project" value="InterPro"/>
</dbReference>
<dbReference type="EMBL" id="JAPQKI010000002">
    <property type="protein sequence ID" value="KAJ5110702.1"/>
    <property type="molecule type" value="Genomic_DNA"/>
</dbReference>
<dbReference type="InterPro" id="IPR007219">
    <property type="entry name" value="XnlR_reg_dom"/>
</dbReference>
<keyword evidence="4" id="KW-0804">Transcription</keyword>
<keyword evidence="5" id="KW-0539">Nucleus</keyword>
<evidence type="ECO:0000256" key="1">
    <source>
        <dbReference type="ARBA" id="ARBA00004123"/>
    </source>
</evidence>
<dbReference type="GO" id="GO:0006351">
    <property type="term" value="P:DNA-templated transcription"/>
    <property type="evidence" value="ECO:0007669"/>
    <property type="project" value="InterPro"/>
</dbReference>
<accession>A0A9W9KMB2</accession>
<dbReference type="PANTHER" id="PTHR31001:SF50">
    <property type="entry name" value="ZN(II)2CYS6 TRANSCRIPTION FACTOR (EUROFUNG)"/>
    <property type="match status" value="1"/>
</dbReference>
<feature type="region of interest" description="Disordered" evidence="6">
    <location>
        <begin position="114"/>
        <end position="137"/>
    </location>
</feature>
<keyword evidence="3" id="KW-0805">Transcription regulation</keyword>
<dbReference type="GO" id="GO:0005634">
    <property type="term" value="C:nucleus"/>
    <property type="evidence" value="ECO:0007669"/>
    <property type="project" value="UniProtKB-SubCell"/>
</dbReference>
<dbReference type="GO" id="GO:0008270">
    <property type="term" value="F:zinc ion binding"/>
    <property type="evidence" value="ECO:0007669"/>
    <property type="project" value="InterPro"/>
</dbReference>
<protein>
    <recommendedName>
        <fullName evidence="7">Xylanolytic transcriptional activator regulatory domain-containing protein</fullName>
    </recommendedName>
</protein>
<evidence type="ECO:0000256" key="3">
    <source>
        <dbReference type="ARBA" id="ARBA00023015"/>
    </source>
</evidence>
<keyword evidence="9" id="KW-1185">Reference proteome</keyword>
<feature type="region of interest" description="Disordered" evidence="6">
    <location>
        <begin position="35"/>
        <end position="65"/>
    </location>
</feature>
<dbReference type="InterPro" id="IPR050613">
    <property type="entry name" value="Sec_Metabolite_Reg"/>
</dbReference>
<evidence type="ECO:0000313" key="8">
    <source>
        <dbReference type="EMBL" id="KAJ5110702.1"/>
    </source>
</evidence>
<proteinExistence type="predicted"/>
<dbReference type="GeneID" id="81352710"/>
<dbReference type="OrthoDB" id="3989227at2759"/>
<reference evidence="8" key="2">
    <citation type="journal article" date="2023" name="IMA Fungus">
        <title>Comparative genomic study of the Penicillium genus elucidates a diverse pangenome and 15 lateral gene transfer events.</title>
        <authorList>
            <person name="Petersen C."/>
            <person name="Sorensen T."/>
            <person name="Nielsen M.R."/>
            <person name="Sondergaard T.E."/>
            <person name="Sorensen J.L."/>
            <person name="Fitzpatrick D.A."/>
            <person name="Frisvad J.C."/>
            <person name="Nielsen K.L."/>
        </authorList>
    </citation>
    <scope>NUCLEOTIDE SEQUENCE</scope>
    <source>
        <strain evidence="8">IBT 30761</strain>
    </source>
</reference>